<keyword evidence="5" id="KW-1185">Reference proteome</keyword>
<proteinExistence type="predicted"/>
<dbReference type="InterPro" id="IPR050832">
    <property type="entry name" value="Bact_Acetyltransf"/>
</dbReference>
<dbReference type="InterPro" id="IPR000182">
    <property type="entry name" value="GNAT_dom"/>
</dbReference>
<reference evidence="5" key="1">
    <citation type="journal article" date="2019" name="Int. J. Syst. Evol. Microbiol.">
        <title>The Global Catalogue of Microorganisms (GCM) 10K type strain sequencing project: providing services to taxonomists for standard genome sequencing and annotation.</title>
        <authorList>
            <consortium name="The Broad Institute Genomics Platform"/>
            <consortium name="The Broad Institute Genome Sequencing Center for Infectious Disease"/>
            <person name="Wu L."/>
            <person name="Ma J."/>
        </authorList>
    </citation>
    <scope>NUCLEOTIDE SEQUENCE [LARGE SCALE GENOMIC DNA]</scope>
    <source>
        <strain evidence="5">CGMCC 1.15180</strain>
    </source>
</reference>
<dbReference type="SUPFAM" id="SSF55729">
    <property type="entry name" value="Acyl-CoA N-acyltransferases (Nat)"/>
    <property type="match status" value="2"/>
</dbReference>
<dbReference type="CDD" id="cd04301">
    <property type="entry name" value="NAT_SF"/>
    <property type="match status" value="1"/>
</dbReference>
<dbReference type="RefSeq" id="WP_031062768.1">
    <property type="nucleotide sequence ID" value="NZ_JBHSPX010000007.1"/>
</dbReference>
<sequence>MTTTLRPTGPEERQEGGVRARTYDVCVNSRPVGRLRLATDPRAALPTGRLADLWIAEPDRRRGRATVAALAAEEVLRGWGCRRIEFLVPAGATPALRLSAALGYTERARRMRKELTNPPALPPGSVDRPLDDAEYPTWLAAAQDEYVQAMVRQGASAERAAELADADHRLLLSDGPHTPGQSLRVLRHEGTDVGTVWTALHAPGQPGGYVYDVRVTPGHRGRGHGRTLMGIAERECLAAGSHHLGLNVYADNPTARGLYESLGYRVMDHRLSKPLL</sequence>
<protein>
    <submittedName>
        <fullName evidence="4">GNAT family N-acetyltransferase</fullName>
        <ecNumber evidence="4">2.3.1.-</ecNumber>
    </submittedName>
</protein>
<evidence type="ECO:0000313" key="4">
    <source>
        <dbReference type="EMBL" id="MFC6065652.1"/>
    </source>
</evidence>
<evidence type="ECO:0000256" key="1">
    <source>
        <dbReference type="ARBA" id="ARBA00022679"/>
    </source>
</evidence>
<keyword evidence="1 4" id="KW-0808">Transferase</keyword>
<evidence type="ECO:0000313" key="5">
    <source>
        <dbReference type="Proteomes" id="UP001596139"/>
    </source>
</evidence>
<accession>A0ABW1MSH0</accession>
<name>A0ABW1MSH0_9ACTN</name>
<dbReference type="Gene3D" id="3.40.630.30">
    <property type="match status" value="2"/>
</dbReference>
<dbReference type="Proteomes" id="UP001596139">
    <property type="component" value="Unassembled WGS sequence"/>
</dbReference>
<feature type="domain" description="N-acetyltransferase" evidence="3">
    <location>
        <begin position="125"/>
        <end position="276"/>
    </location>
</feature>
<dbReference type="GO" id="GO:0016746">
    <property type="term" value="F:acyltransferase activity"/>
    <property type="evidence" value="ECO:0007669"/>
    <property type="project" value="UniProtKB-KW"/>
</dbReference>
<keyword evidence="2 4" id="KW-0012">Acyltransferase</keyword>
<dbReference type="EMBL" id="JBHSPX010000007">
    <property type="protein sequence ID" value="MFC6065652.1"/>
    <property type="molecule type" value="Genomic_DNA"/>
</dbReference>
<evidence type="ECO:0000256" key="2">
    <source>
        <dbReference type="ARBA" id="ARBA00023315"/>
    </source>
</evidence>
<feature type="domain" description="N-acetyltransferase" evidence="3">
    <location>
        <begin position="1"/>
        <end position="131"/>
    </location>
</feature>
<dbReference type="EC" id="2.3.1.-" evidence="4"/>
<dbReference type="PROSITE" id="PS51186">
    <property type="entry name" value="GNAT"/>
    <property type="match status" value="2"/>
</dbReference>
<dbReference type="InterPro" id="IPR016181">
    <property type="entry name" value="Acyl_CoA_acyltransferase"/>
</dbReference>
<gene>
    <name evidence="4" type="ORF">ACFP4F_24325</name>
</gene>
<evidence type="ECO:0000259" key="3">
    <source>
        <dbReference type="PROSITE" id="PS51186"/>
    </source>
</evidence>
<dbReference type="PANTHER" id="PTHR43877">
    <property type="entry name" value="AMINOALKYLPHOSPHONATE N-ACETYLTRANSFERASE-RELATED-RELATED"/>
    <property type="match status" value="1"/>
</dbReference>
<dbReference type="Pfam" id="PF00583">
    <property type="entry name" value="Acetyltransf_1"/>
    <property type="match status" value="2"/>
</dbReference>
<comment type="caution">
    <text evidence="4">The sequence shown here is derived from an EMBL/GenBank/DDBJ whole genome shotgun (WGS) entry which is preliminary data.</text>
</comment>
<organism evidence="4 5">
    <name type="scientific">Streptomyces ochraceiscleroticus</name>
    <dbReference type="NCBI Taxonomy" id="47761"/>
    <lineage>
        <taxon>Bacteria</taxon>
        <taxon>Bacillati</taxon>
        <taxon>Actinomycetota</taxon>
        <taxon>Actinomycetes</taxon>
        <taxon>Kitasatosporales</taxon>
        <taxon>Streptomycetaceae</taxon>
        <taxon>Streptomyces</taxon>
    </lineage>
</organism>